<comment type="caution">
    <text evidence="4">The sequence shown here is derived from an EMBL/GenBank/DDBJ whole genome shotgun (WGS) entry which is preliminary data.</text>
</comment>
<sequence length="316" mass="34030">MAEAALSMMPMHLLVSADGRVLSAGATLARLLQGQDRFDAAFDPIGPACIGDLARAERVFLRLRSDPARVLRGRGSLLADGAALFNLGFGIGLVDAVRAFDLTDRDFAPSDLAMELLFLHEANSAMTDELSRANLRLEEARSKAEAEAFTDPLTGLFNRRGLELSFAALRQGASIDLSQQFALVLMDLDHFKTLNDTHGHAAGDAMLREVAVRLNAATRAEDTIARTGGDEFVLLLPHFADAERLERLGQRIVASIEQPFDFNGTTCRISVSLGGALSTDYPCLDWAAMQAAADDALYRAKRAGRGCLRIAGHGSD</sequence>
<reference evidence="4 5" key="2">
    <citation type="submission" date="2014-10" db="EMBL/GenBank/DDBJ databases">
        <title>Paracoccus sanguinis sp. nov., isolated from clinical specimens of New York State patients.</title>
        <authorList>
            <person name="Mingle L.A."/>
            <person name="Cole J.A."/>
            <person name="Lapierre P."/>
            <person name="Musser K.A."/>
        </authorList>
    </citation>
    <scope>NUCLEOTIDE SEQUENCE [LARGE SCALE GENOMIC DNA]</scope>
    <source>
        <strain evidence="4 5">HAMBI 3106</strain>
    </source>
</reference>
<gene>
    <name evidence="4" type="ORF">IC63_11095</name>
</gene>
<dbReference type="PROSITE" id="PS50887">
    <property type="entry name" value="GGDEF"/>
    <property type="match status" value="1"/>
</dbReference>
<comment type="catalytic activity">
    <reaction evidence="2">
        <text>2 GTP = 3',3'-c-di-GMP + 2 diphosphate</text>
        <dbReference type="Rhea" id="RHEA:24898"/>
        <dbReference type="ChEBI" id="CHEBI:33019"/>
        <dbReference type="ChEBI" id="CHEBI:37565"/>
        <dbReference type="ChEBI" id="CHEBI:58805"/>
        <dbReference type="EC" id="2.7.7.65"/>
    </reaction>
</comment>
<dbReference type="GO" id="GO:0005886">
    <property type="term" value="C:plasma membrane"/>
    <property type="evidence" value="ECO:0007669"/>
    <property type="project" value="TreeGrafter"/>
</dbReference>
<dbReference type="Proteomes" id="UP000029917">
    <property type="component" value="Unassembled WGS sequence"/>
</dbReference>
<dbReference type="Gene3D" id="3.30.70.270">
    <property type="match status" value="1"/>
</dbReference>
<dbReference type="PANTHER" id="PTHR45138:SF9">
    <property type="entry name" value="DIGUANYLATE CYCLASE DGCM-RELATED"/>
    <property type="match status" value="1"/>
</dbReference>
<dbReference type="InterPro" id="IPR029787">
    <property type="entry name" value="Nucleotide_cyclase"/>
</dbReference>
<name>A0A099F5Q7_9RHOB</name>
<dbReference type="SMART" id="SM00267">
    <property type="entry name" value="GGDEF"/>
    <property type="match status" value="1"/>
</dbReference>
<dbReference type="STRING" id="690417.IC63_11095"/>
<organism evidence="4 5">
    <name type="scientific">Paracoccus sphaerophysae</name>
    <dbReference type="NCBI Taxonomy" id="690417"/>
    <lineage>
        <taxon>Bacteria</taxon>
        <taxon>Pseudomonadati</taxon>
        <taxon>Pseudomonadota</taxon>
        <taxon>Alphaproteobacteria</taxon>
        <taxon>Rhodobacterales</taxon>
        <taxon>Paracoccaceae</taxon>
        <taxon>Paracoccus</taxon>
    </lineage>
</organism>
<dbReference type="CDD" id="cd01949">
    <property type="entry name" value="GGDEF"/>
    <property type="match status" value="1"/>
</dbReference>
<keyword evidence="5" id="KW-1185">Reference proteome</keyword>
<dbReference type="InterPro" id="IPR000160">
    <property type="entry name" value="GGDEF_dom"/>
</dbReference>
<protein>
    <recommendedName>
        <fullName evidence="1">diguanylate cyclase</fullName>
        <ecNumber evidence="1">2.7.7.65</ecNumber>
    </recommendedName>
</protein>
<dbReference type="GO" id="GO:0043709">
    <property type="term" value="P:cell adhesion involved in single-species biofilm formation"/>
    <property type="evidence" value="ECO:0007669"/>
    <property type="project" value="TreeGrafter"/>
</dbReference>
<dbReference type="SUPFAM" id="SSF55073">
    <property type="entry name" value="Nucleotide cyclase"/>
    <property type="match status" value="1"/>
</dbReference>
<dbReference type="Pfam" id="PF00990">
    <property type="entry name" value="GGDEF"/>
    <property type="match status" value="1"/>
</dbReference>
<accession>A0A099F5Q7</accession>
<dbReference type="AlphaFoldDB" id="A0A099F5Q7"/>
<evidence type="ECO:0000256" key="1">
    <source>
        <dbReference type="ARBA" id="ARBA00012528"/>
    </source>
</evidence>
<dbReference type="GO" id="GO:0052621">
    <property type="term" value="F:diguanylate cyclase activity"/>
    <property type="evidence" value="ECO:0007669"/>
    <property type="project" value="UniProtKB-EC"/>
</dbReference>
<dbReference type="PANTHER" id="PTHR45138">
    <property type="entry name" value="REGULATORY COMPONENTS OF SENSORY TRANSDUCTION SYSTEM"/>
    <property type="match status" value="1"/>
</dbReference>
<dbReference type="GO" id="GO:1902201">
    <property type="term" value="P:negative regulation of bacterial-type flagellum-dependent cell motility"/>
    <property type="evidence" value="ECO:0007669"/>
    <property type="project" value="TreeGrafter"/>
</dbReference>
<reference evidence="4 5" key="1">
    <citation type="submission" date="2014-09" db="EMBL/GenBank/DDBJ databases">
        <authorList>
            <person name="McGinnis J.M."/>
            <person name="Wolfgang W.J."/>
        </authorList>
    </citation>
    <scope>NUCLEOTIDE SEQUENCE [LARGE SCALE GENOMIC DNA]</scope>
    <source>
        <strain evidence="4 5">HAMBI 3106</strain>
    </source>
</reference>
<proteinExistence type="predicted"/>
<evidence type="ECO:0000259" key="3">
    <source>
        <dbReference type="PROSITE" id="PS50887"/>
    </source>
</evidence>
<dbReference type="FunFam" id="3.30.70.270:FF:000001">
    <property type="entry name" value="Diguanylate cyclase domain protein"/>
    <property type="match status" value="1"/>
</dbReference>
<evidence type="ECO:0000313" key="4">
    <source>
        <dbReference type="EMBL" id="KGJ05526.1"/>
    </source>
</evidence>
<dbReference type="InterPro" id="IPR043128">
    <property type="entry name" value="Rev_trsase/Diguanyl_cyclase"/>
</dbReference>
<dbReference type="NCBIfam" id="TIGR00254">
    <property type="entry name" value="GGDEF"/>
    <property type="match status" value="1"/>
</dbReference>
<dbReference type="EMBL" id="JRKS01000035">
    <property type="protein sequence ID" value="KGJ05526.1"/>
    <property type="molecule type" value="Genomic_DNA"/>
</dbReference>
<evidence type="ECO:0000256" key="2">
    <source>
        <dbReference type="ARBA" id="ARBA00034247"/>
    </source>
</evidence>
<dbReference type="InterPro" id="IPR050469">
    <property type="entry name" value="Diguanylate_Cyclase"/>
</dbReference>
<evidence type="ECO:0000313" key="5">
    <source>
        <dbReference type="Proteomes" id="UP000029917"/>
    </source>
</evidence>
<feature type="domain" description="GGDEF" evidence="3">
    <location>
        <begin position="179"/>
        <end position="313"/>
    </location>
</feature>
<dbReference type="EC" id="2.7.7.65" evidence="1"/>